<dbReference type="PANTHER" id="PTHR43306">
    <property type="entry name" value="7,8-DIHYDRO-6-HYDROXYMETHYLPTERIN DIMETHYLTRANSFERASE"/>
    <property type="match status" value="1"/>
</dbReference>
<organism evidence="7 8">
    <name type="scientific">Phenylobacterium kunshanense</name>
    <dbReference type="NCBI Taxonomy" id="1445034"/>
    <lineage>
        <taxon>Bacteria</taxon>
        <taxon>Pseudomonadati</taxon>
        <taxon>Pseudomonadota</taxon>
        <taxon>Alphaproteobacteria</taxon>
        <taxon>Caulobacterales</taxon>
        <taxon>Caulobacteraceae</taxon>
        <taxon>Phenylobacterium</taxon>
    </lineage>
</organism>
<dbReference type="GO" id="GO:0051536">
    <property type="term" value="F:iron-sulfur cluster binding"/>
    <property type="evidence" value="ECO:0007669"/>
    <property type="project" value="UniProtKB-KW"/>
</dbReference>
<dbReference type="SFLD" id="SFLDS00029">
    <property type="entry name" value="Radical_SAM"/>
    <property type="match status" value="1"/>
</dbReference>
<name>A0A328B8A8_9CAUL</name>
<keyword evidence="2" id="KW-0949">S-adenosyl-L-methionine</keyword>
<dbReference type="InterPro" id="IPR056488">
    <property type="entry name" value="Zn_ribbon_HMPTM"/>
</dbReference>
<dbReference type="GO" id="GO:0046872">
    <property type="term" value="F:metal ion binding"/>
    <property type="evidence" value="ECO:0007669"/>
    <property type="project" value="UniProtKB-KW"/>
</dbReference>
<gene>
    <name evidence="7" type="ORF">DJ019_15500</name>
</gene>
<dbReference type="EMBL" id="QFYS01000007">
    <property type="protein sequence ID" value="RAK63660.1"/>
    <property type="molecule type" value="Genomic_DNA"/>
</dbReference>
<dbReference type="AlphaFoldDB" id="A0A328B8A8"/>
<dbReference type="InterPro" id="IPR034474">
    <property type="entry name" value="Methyltransferase_Class_D"/>
</dbReference>
<keyword evidence="4" id="KW-0408">Iron</keyword>
<dbReference type="InterPro" id="IPR013785">
    <property type="entry name" value="Aldolase_TIM"/>
</dbReference>
<dbReference type="GO" id="GO:0003824">
    <property type="term" value="F:catalytic activity"/>
    <property type="evidence" value="ECO:0007669"/>
    <property type="project" value="InterPro"/>
</dbReference>
<evidence type="ECO:0000313" key="8">
    <source>
        <dbReference type="Proteomes" id="UP000249524"/>
    </source>
</evidence>
<proteinExistence type="predicted"/>
<evidence type="ECO:0000313" key="7">
    <source>
        <dbReference type="EMBL" id="RAK63660.1"/>
    </source>
</evidence>
<protein>
    <submittedName>
        <fullName evidence="7">Radical SAM protein</fullName>
    </submittedName>
</protein>
<evidence type="ECO:0000259" key="6">
    <source>
        <dbReference type="PROSITE" id="PS51918"/>
    </source>
</evidence>
<dbReference type="Proteomes" id="UP000249524">
    <property type="component" value="Unassembled WGS sequence"/>
</dbReference>
<keyword evidence="5" id="KW-0411">Iron-sulfur</keyword>
<dbReference type="InterPro" id="IPR058240">
    <property type="entry name" value="rSAM_sf"/>
</dbReference>
<dbReference type="SFLD" id="SFLDG01067">
    <property type="entry name" value="SPASM/twitch_domain_containing"/>
    <property type="match status" value="1"/>
</dbReference>
<comment type="caution">
    <text evidence="7">The sequence shown here is derived from an EMBL/GenBank/DDBJ whole genome shotgun (WGS) entry which is preliminary data.</text>
</comment>
<dbReference type="InterPro" id="IPR007197">
    <property type="entry name" value="rSAM"/>
</dbReference>
<reference evidence="7 8" key="1">
    <citation type="submission" date="2018-05" db="EMBL/GenBank/DDBJ databases">
        <authorList>
            <person name="Lanie J.A."/>
            <person name="Ng W.-L."/>
            <person name="Kazmierczak K.M."/>
            <person name="Andrzejewski T.M."/>
            <person name="Davidsen T.M."/>
            <person name="Wayne K.J."/>
            <person name="Tettelin H."/>
            <person name="Glass J.I."/>
            <person name="Rusch D."/>
            <person name="Podicherti R."/>
            <person name="Tsui H.-C.T."/>
            <person name="Winkler M.E."/>
        </authorList>
    </citation>
    <scope>NUCLEOTIDE SEQUENCE [LARGE SCALE GENOMIC DNA]</scope>
    <source>
        <strain evidence="7 8">BUT-10</strain>
    </source>
</reference>
<dbReference type="PROSITE" id="PS51918">
    <property type="entry name" value="RADICAL_SAM"/>
    <property type="match status" value="1"/>
</dbReference>
<evidence type="ECO:0000256" key="3">
    <source>
        <dbReference type="ARBA" id="ARBA00022723"/>
    </source>
</evidence>
<dbReference type="Pfam" id="PF04055">
    <property type="entry name" value="Radical_SAM"/>
    <property type="match status" value="1"/>
</dbReference>
<evidence type="ECO:0000256" key="5">
    <source>
        <dbReference type="ARBA" id="ARBA00023014"/>
    </source>
</evidence>
<dbReference type="SUPFAM" id="SSF102114">
    <property type="entry name" value="Radical SAM enzymes"/>
    <property type="match status" value="1"/>
</dbReference>
<dbReference type="Gene3D" id="3.20.20.70">
    <property type="entry name" value="Aldolase class I"/>
    <property type="match status" value="1"/>
</dbReference>
<dbReference type="CDD" id="cd01335">
    <property type="entry name" value="Radical_SAM"/>
    <property type="match status" value="1"/>
</dbReference>
<dbReference type="Pfam" id="PF23545">
    <property type="entry name" value="Zn_ribbon_HMPTM"/>
    <property type="match status" value="1"/>
</dbReference>
<dbReference type="SFLD" id="SFLDG01100">
    <property type="entry name" value="methyltransferase_(Class_D)"/>
    <property type="match status" value="1"/>
</dbReference>
<feature type="domain" description="Radical SAM core" evidence="6">
    <location>
        <begin position="103"/>
        <end position="331"/>
    </location>
</feature>
<sequence>MDGSTGAETSPASVRKAAPYLFLGQTTSLCETCLSLVPAKVVAEGDHVFFQKRCREHGVQKTLVADDLAYWKSQRDWLKPGDRPLSVATRTDHGCPYDCGLCPDHEQHSCLAIIEINEACNLSCPVCFADSSVKREGHRPLAEVEQMLDVIVAAEGEPDLVQLSGGEPTIHPAFWAILDAAKARPIRHLMINTNGLKIAREPGFAERLAGYMPGFEVYLQFDSLKRDALMALRGADLTRVRIEALEALERNNISTTLVVTLKKGVNDDEIADIVRFALDWRCVRGVTFQPIQDAGRNEAFDARRHRMVLTEVRRRIADAGVFELEDLIPLPCNPDQICIGYGLRNGREVRPVTAMLPRELFVAAAPNTVTFESYPELREKVFELLSLSTAQGNASEKLASLLCCLPEAAVPQEVAYENTFRVVVSQFLDRFNFDLGTVKRSCVHFVQPDGRIIPFDTFNTFYRPGAAGAEALERGQQQ</sequence>
<keyword evidence="3" id="KW-0479">Metal-binding</keyword>
<comment type="cofactor">
    <cofactor evidence="1">
        <name>[4Fe-4S] cluster</name>
        <dbReference type="ChEBI" id="CHEBI:49883"/>
    </cofactor>
</comment>
<evidence type="ECO:0000256" key="4">
    <source>
        <dbReference type="ARBA" id="ARBA00023004"/>
    </source>
</evidence>
<evidence type="ECO:0000256" key="2">
    <source>
        <dbReference type="ARBA" id="ARBA00022691"/>
    </source>
</evidence>
<evidence type="ECO:0000256" key="1">
    <source>
        <dbReference type="ARBA" id="ARBA00001966"/>
    </source>
</evidence>
<dbReference type="PANTHER" id="PTHR43306:SF1">
    <property type="entry name" value="7,8-DIHYDRO-6-HYDROXYMETHYLPTERIN DIMETHYLTRANSFERASE"/>
    <property type="match status" value="1"/>
</dbReference>
<accession>A0A328B8A8</accession>
<dbReference type="OrthoDB" id="9792276at2"/>
<keyword evidence="8" id="KW-1185">Reference proteome</keyword>